<evidence type="ECO:0000313" key="9">
    <source>
        <dbReference type="Proteomes" id="UP001059401"/>
    </source>
</evidence>
<accession>A0AAE9MTY7</accession>
<dbReference type="PANTHER" id="PTHR42946:SF1">
    <property type="entry name" value="PHOSPHOGLUCOMUTASE (ALPHA-D-GLUCOSE-1,6-BISPHOSPHATE-DEPENDENT)"/>
    <property type="match status" value="1"/>
</dbReference>
<dbReference type="Proteomes" id="UP001059401">
    <property type="component" value="Chromosome"/>
</dbReference>
<comment type="cofactor">
    <cofactor evidence="1">
        <name>Mg(2+)</name>
        <dbReference type="ChEBI" id="CHEBI:18420"/>
    </cofactor>
</comment>
<dbReference type="InterPro" id="IPR016055">
    <property type="entry name" value="A-D-PHexomutase_a/b/a-I/II/III"/>
</dbReference>
<dbReference type="SUPFAM" id="SSF53738">
    <property type="entry name" value="Phosphoglucomutase, first 3 domains"/>
    <property type="match status" value="2"/>
</dbReference>
<feature type="domain" description="Alpha-D-phosphohexomutase alpha/beta/alpha" evidence="4">
    <location>
        <begin position="50"/>
        <end position="159"/>
    </location>
</feature>
<dbReference type="EMBL" id="CP038804">
    <property type="protein sequence ID" value="UTY32726.1"/>
    <property type="molecule type" value="Genomic_DNA"/>
</dbReference>
<evidence type="ECO:0000256" key="2">
    <source>
        <dbReference type="ARBA" id="ARBA00010231"/>
    </source>
</evidence>
<dbReference type="Pfam" id="PF02880">
    <property type="entry name" value="PGM_PMM_III"/>
    <property type="match status" value="1"/>
</dbReference>
<dbReference type="Gene3D" id="3.40.120.10">
    <property type="entry name" value="Alpha-D-Glucose-1,6-Bisphosphate, subunit A, domain 3"/>
    <property type="match status" value="2"/>
</dbReference>
<dbReference type="GO" id="GO:0005975">
    <property type="term" value="P:carbohydrate metabolic process"/>
    <property type="evidence" value="ECO:0007669"/>
    <property type="project" value="InterPro"/>
</dbReference>
<evidence type="ECO:0000313" key="6">
    <source>
        <dbReference type="EMBL" id="UTY27811.1"/>
    </source>
</evidence>
<feature type="domain" description="Alpha-D-phosphohexomutase alpha/beta/alpha" evidence="5">
    <location>
        <begin position="356"/>
        <end position="443"/>
    </location>
</feature>
<organism evidence="7 8">
    <name type="scientific">Treponema putidum</name>
    <dbReference type="NCBI Taxonomy" id="221027"/>
    <lineage>
        <taxon>Bacteria</taxon>
        <taxon>Pseudomonadati</taxon>
        <taxon>Spirochaetota</taxon>
        <taxon>Spirochaetia</taxon>
        <taxon>Spirochaetales</taxon>
        <taxon>Treponemataceae</taxon>
        <taxon>Treponema</taxon>
    </lineage>
</organism>
<evidence type="ECO:0000259" key="5">
    <source>
        <dbReference type="Pfam" id="PF02880"/>
    </source>
</evidence>
<evidence type="ECO:0000313" key="8">
    <source>
        <dbReference type="Proteomes" id="UP001058682"/>
    </source>
</evidence>
<dbReference type="AlphaFoldDB" id="A0AAE9MTY7"/>
<dbReference type="InterPro" id="IPR005844">
    <property type="entry name" value="A-D-PHexomutase_a/b/a-I"/>
</dbReference>
<comment type="similarity">
    <text evidence="2">Belongs to the phosphohexose mutase family.</text>
</comment>
<evidence type="ECO:0000313" key="7">
    <source>
        <dbReference type="EMBL" id="UTY32726.1"/>
    </source>
</evidence>
<evidence type="ECO:0000256" key="3">
    <source>
        <dbReference type="ARBA" id="ARBA00022553"/>
    </source>
</evidence>
<reference evidence="7" key="1">
    <citation type="submission" date="2019-04" db="EMBL/GenBank/DDBJ databases">
        <title>Whole genome sequencing of oral phylogroup 2 treponemes.</title>
        <authorList>
            <person name="Chan Y."/>
            <person name="Zeng H.H."/>
            <person name="Yu X.L."/>
            <person name="Leung W.K."/>
            <person name="Watt R.M."/>
        </authorList>
    </citation>
    <scope>NUCLEOTIDE SEQUENCE</scope>
    <source>
        <strain evidence="7">OMZ 835</strain>
        <strain evidence="6">OMZ 847</strain>
    </source>
</reference>
<dbReference type="InterPro" id="IPR050060">
    <property type="entry name" value="Phosphoglucosamine_mutase"/>
</dbReference>
<dbReference type="RefSeq" id="WP_255805829.1">
    <property type="nucleotide sequence ID" value="NZ_CP038802.1"/>
</dbReference>
<name>A0AAE9MTY7_9SPIR</name>
<dbReference type="Pfam" id="PF02878">
    <property type="entry name" value="PGM_PMM_I"/>
    <property type="match status" value="1"/>
</dbReference>
<dbReference type="Proteomes" id="UP001058682">
    <property type="component" value="Chromosome"/>
</dbReference>
<evidence type="ECO:0000256" key="1">
    <source>
        <dbReference type="ARBA" id="ARBA00001946"/>
    </source>
</evidence>
<dbReference type="InterPro" id="IPR005846">
    <property type="entry name" value="A-D-PHexomutase_a/b/a-III"/>
</dbReference>
<gene>
    <name evidence="7" type="ORF">E4N74_00885</name>
    <name evidence="6" type="ORF">E4N76_01520</name>
</gene>
<proteinExistence type="inferred from homology"/>
<keyword evidence="3" id="KW-0597">Phosphoprotein</keyword>
<dbReference type="EMBL" id="CP038802">
    <property type="protein sequence ID" value="UTY27811.1"/>
    <property type="molecule type" value="Genomic_DNA"/>
</dbReference>
<evidence type="ECO:0000259" key="4">
    <source>
        <dbReference type="Pfam" id="PF02878"/>
    </source>
</evidence>
<dbReference type="PANTHER" id="PTHR42946">
    <property type="entry name" value="PHOSPHOHEXOSE MUTASE"/>
    <property type="match status" value="1"/>
</dbReference>
<sequence length="616" mass="68700">MDKKYGIDINNELSKMILSASGWRKVFAESGKEEDGSSNIKYEDSILLCHAALAFSEFLSANFPNIKTIVIGRDSRPTGSAIEEVFIKTFLSTSYDLKVIGCTAAPEIMAYAQSINAAFAYISASHNPIGHNGLKFGLNTGGVLDGGQAKILINKFKENLKADDTEDKALKILHDFNLKKLQEIKMQTVYVKNEALSAYYNHSKTVITNSADPKMQNKFFDKLKKAVTDAKKEGRPLSIVADFNGSARAASIDRQFFTENEIALIGINEVPGNIVHGILPEGANLDFCAKKIEHLHSDPNASPLDKNCFLGYMPDCDGDRGNIIYWNEELNKAIPLEAQEVFTLSVIAETAYSFYCKNGNKKPAIAVNGPTSLRIEEAAACFGAEVFRAEVGEANVVNLAAELRKKNYNVRILGEGSNGGNITHPAKVRDPINTIFAILKLLLIKTEFMKKGLFHIWCEKSKQMDKYKPDFTLTDILKTLPQYKTTPTSEQRALLKIETKDHGILKGHYQKIFEEEWLKKKDDLKSRFGIVRYRSFSNNGTKQTEDLHDFSVSGRGGLKIQFYNSKDEPVGFIWMRGSGTEPVFRIMADIKGSSSEDEIYLAEWQGEMVRRADLGV</sequence>
<protein>
    <submittedName>
        <fullName evidence="7">Phosphoglucomutase</fullName>
    </submittedName>
</protein>
<dbReference type="GO" id="GO:0004615">
    <property type="term" value="F:phosphomannomutase activity"/>
    <property type="evidence" value="ECO:0007669"/>
    <property type="project" value="TreeGrafter"/>
</dbReference>
<keyword evidence="9" id="KW-1185">Reference proteome</keyword>